<dbReference type="SUPFAM" id="SSF47384">
    <property type="entry name" value="Homodimeric domain of signal transducing histidine kinase"/>
    <property type="match status" value="1"/>
</dbReference>
<keyword evidence="6 14" id="KW-0812">Transmembrane</keyword>
<dbReference type="HOGENOM" id="CLU_000445_113_1_7"/>
<dbReference type="PRINTS" id="PR00344">
    <property type="entry name" value="BCTRLSENSOR"/>
</dbReference>
<dbReference type="GO" id="GO:0005737">
    <property type="term" value="C:cytoplasm"/>
    <property type="evidence" value="ECO:0007669"/>
    <property type="project" value="UniProtKB-ARBA"/>
</dbReference>
<comment type="subcellular location">
    <subcellularLocation>
        <location evidence="2">Membrane</location>
        <topology evidence="2">Multi-pass membrane protein</topology>
    </subcellularLocation>
</comment>
<dbReference type="Gene3D" id="1.10.287.130">
    <property type="match status" value="1"/>
</dbReference>
<dbReference type="AlphaFoldDB" id="A5GAF9"/>
<evidence type="ECO:0000256" key="1">
    <source>
        <dbReference type="ARBA" id="ARBA00000085"/>
    </source>
</evidence>
<feature type="transmembrane region" description="Helical" evidence="14">
    <location>
        <begin position="481"/>
        <end position="500"/>
    </location>
</feature>
<dbReference type="SUPFAM" id="SSF52402">
    <property type="entry name" value="Adenine nucleotide alpha hydrolases-like"/>
    <property type="match status" value="1"/>
</dbReference>
<dbReference type="STRING" id="351605.Gura_1224"/>
<dbReference type="OrthoDB" id="9806130at2"/>
<evidence type="ECO:0000256" key="12">
    <source>
        <dbReference type="ARBA" id="ARBA00023136"/>
    </source>
</evidence>
<evidence type="ECO:0000256" key="9">
    <source>
        <dbReference type="ARBA" id="ARBA00022840"/>
    </source>
</evidence>
<sequence>MTDNDDKRPSPEALLKLAQAEEKEDGRGKLKIFLGYAAGVGKTYAMLEAGWQRKMEGRDVVAAYVESHGRFETDSLLSMSGVEIIPKAQIEHMGVLLPELDTDAVLARKPQIALVDELAHTNARGSRHEKRWQDVEEILASGIDVYTTVNIQHFESLNDIVAQITGVVVRETVPDRLLDEAAEIRLVDIPPDELLQRLHEGKVYIPKQATLAMEKFFKPGNLIALRELSLRRAAVRVDEEMRAYMETRSIAGPWPAAERLLVCVSGSPFGEKLIRSTRRLADEMKAHWYTVYIETPGSGKHVQENRERVWKDLRLAESLGGEVATVSATSVADSVIDFAVKHNVTKIVVGKPTKPRWMEFLNPPLVDQIIRRSGTIDVYVVSIEPSEKSEGTALARRKSPSPWSGYMKSLALVAAATLACELVRPFLAPTNMVMAYLLAVVLAALRLGLKPAIVTAFLGILAFDFFFVPPRLTFAVADTEYLITFVALFTVGVVISTLVARSRERAEAIRKREVQTASLYYLSRDLAVSADIGAVLDAVAKNFGESFNGRLAVLIPEGERLEIKAASREMQLDTKELAVADWAFRNRQSAGHGTETLSSARLLYLPLQTSASVLGVLGVELEDEADYANTQSRRLLDAFTTQTTLAIERVQLGKQAAQALILQGRETLERALLNSVSHDLRTPLVSITGALGTLRDKEHRLSDTRRRELLDAAWEEAGRLNRFVGNLLDMTRLEAGAVTLKEEPCDIQDLVGCALAALEQRIGAREVKVQLPDGLPLVKLDMALMTQVLVNLLDNALKYSPHASIIDIAARVDDGRLTLEVSDRGPGVPESDLKRIFDKFYRIPVPEGAGGTGLGLSICKGIVEAHHGKIRAENRDGGGLRVIATLPVK</sequence>
<dbReference type="SUPFAM" id="SSF55874">
    <property type="entry name" value="ATPase domain of HSP90 chaperone/DNA topoisomerase II/histidine kinase"/>
    <property type="match status" value="1"/>
</dbReference>
<dbReference type="GO" id="GO:0005524">
    <property type="term" value="F:ATP binding"/>
    <property type="evidence" value="ECO:0007669"/>
    <property type="project" value="UniProtKB-KW"/>
</dbReference>
<dbReference type="PROSITE" id="PS50109">
    <property type="entry name" value="HIS_KIN"/>
    <property type="match status" value="1"/>
</dbReference>
<protein>
    <recommendedName>
        <fullName evidence="3">histidine kinase</fullName>
        <ecNumber evidence="3">2.7.13.3</ecNumber>
    </recommendedName>
</protein>
<dbReference type="EMBL" id="CP000698">
    <property type="protein sequence ID" value="ABQ25428.1"/>
    <property type="molecule type" value="Genomic_DNA"/>
</dbReference>
<keyword evidence="4" id="KW-0597">Phosphoprotein</keyword>
<name>A5GAF9_GEOUR</name>
<keyword evidence="16" id="KW-0406">Ion transport</keyword>
<dbReference type="InterPro" id="IPR003852">
    <property type="entry name" value="Sig_transdc_His_kinase_KdpD_N"/>
</dbReference>
<dbReference type="FunFam" id="3.40.50.300:FF:000483">
    <property type="entry name" value="Sensor histidine kinase KdpD"/>
    <property type="match status" value="1"/>
</dbReference>
<evidence type="ECO:0000256" key="6">
    <source>
        <dbReference type="ARBA" id="ARBA00022692"/>
    </source>
</evidence>
<dbReference type="InterPro" id="IPR004358">
    <property type="entry name" value="Sig_transdc_His_kin-like_C"/>
</dbReference>
<dbReference type="Gene3D" id="3.40.50.300">
    <property type="entry name" value="P-loop containing nucleotide triphosphate hydrolases"/>
    <property type="match status" value="1"/>
</dbReference>
<proteinExistence type="predicted"/>
<dbReference type="SMART" id="SM00387">
    <property type="entry name" value="HATPase_c"/>
    <property type="match status" value="1"/>
</dbReference>
<dbReference type="InterPro" id="IPR003661">
    <property type="entry name" value="HisK_dim/P_dom"/>
</dbReference>
<evidence type="ECO:0000256" key="2">
    <source>
        <dbReference type="ARBA" id="ARBA00004141"/>
    </source>
</evidence>
<keyword evidence="11" id="KW-0902">Two-component regulatory system</keyword>
<dbReference type="Gene3D" id="3.40.50.620">
    <property type="entry name" value="HUPs"/>
    <property type="match status" value="1"/>
</dbReference>
<keyword evidence="9" id="KW-0067">ATP-binding</keyword>
<dbReference type="Pfam" id="PF13492">
    <property type="entry name" value="GAF_3"/>
    <property type="match status" value="1"/>
</dbReference>
<evidence type="ECO:0000313" key="16">
    <source>
        <dbReference type="EMBL" id="ABQ25428.1"/>
    </source>
</evidence>
<dbReference type="InterPro" id="IPR052023">
    <property type="entry name" value="Histidine_kinase_KdpD"/>
</dbReference>
<dbReference type="SMART" id="SM00388">
    <property type="entry name" value="HisKA"/>
    <property type="match status" value="1"/>
</dbReference>
<dbReference type="InterPro" id="IPR025201">
    <property type="entry name" value="KdpD_TM"/>
</dbReference>
<dbReference type="CDD" id="cd00075">
    <property type="entry name" value="HATPase"/>
    <property type="match status" value="1"/>
</dbReference>
<accession>A5GAF9</accession>
<dbReference type="Gene3D" id="1.20.120.620">
    <property type="entry name" value="Backbone structure of the membrane domain of e. Coli histidine kinase receptor kdpd"/>
    <property type="match status" value="1"/>
</dbReference>
<dbReference type="InterPro" id="IPR036890">
    <property type="entry name" value="HATPase_C_sf"/>
</dbReference>
<keyword evidence="16" id="KW-0407">Ion channel</keyword>
<keyword evidence="5 16" id="KW-0808">Transferase</keyword>
<dbReference type="GO" id="GO:0042802">
    <property type="term" value="F:identical protein binding"/>
    <property type="evidence" value="ECO:0007669"/>
    <property type="project" value="UniProtKB-ARBA"/>
</dbReference>
<evidence type="ECO:0000256" key="8">
    <source>
        <dbReference type="ARBA" id="ARBA00022777"/>
    </source>
</evidence>
<keyword evidence="8 16" id="KW-0418">Kinase</keyword>
<evidence type="ECO:0000256" key="11">
    <source>
        <dbReference type="ARBA" id="ARBA00023012"/>
    </source>
</evidence>
<dbReference type="EC" id="2.7.13.3" evidence="3"/>
<organism evidence="16 17">
    <name type="scientific">Geotalea uraniireducens (strain Rf4)</name>
    <name type="common">Geobacter uraniireducens</name>
    <dbReference type="NCBI Taxonomy" id="351605"/>
    <lineage>
        <taxon>Bacteria</taxon>
        <taxon>Pseudomonadati</taxon>
        <taxon>Thermodesulfobacteriota</taxon>
        <taxon>Desulfuromonadia</taxon>
        <taxon>Geobacterales</taxon>
        <taxon>Geobacteraceae</taxon>
        <taxon>Geotalea</taxon>
    </lineage>
</organism>
<evidence type="ECO:0000256" key="3">
    <source>
        <dbReference type="ARBA" id="ARBA00012438"/>
    </source>
</evidence>
<evidence type="ECO:0000256" key="7">
    <source>
        <dbReference type="ARBA" id="ARBA00022741"/>
    </source>
</evidence>
<keyword evidence="7" id="KW-0547">Nucleotide-binding</keyword>
<evidence type="ECO:0000256" key="13">
    <source>
        <dbReference type="ARBA" id="ARBA00057300"/>
    </source>
</evidence>
<dbReference type="PANTHER" id="PTHR45569">
    <property type="entry name" value="SENSOR PROTEIN KDPD"/>
    <property type="match status" value="1"/>
</dbReference>
<dbReference type="FunFam" id="3.30.565.10:FF:000042">
    <property type="entry name" value="Two-component sensor histidine kinase KdpD"/>
    <property type="match status" value="1"/>
</dbReference>
<dbReference type="KEGG" id="gur:Gura_1224"/>
<evidence type="ECO:0000259" key="15">
    <source>
        <dbReference type="PROSITE" id="PS50109"/>
    </source>
</evidence>
<dbReference type="InterPro" id="IPR027417">
    <property type="entry name" value="P-loop_NTPase"/>
</dbReference>
<comment type="function">
    <text evidence="13">Member of the two-component regulatory system KdpD/KdpE involved in the regulation of the kdp operon. KdpD may function as a membrane-associated protein kinase that phosphorylates KdpE in response to environmental signals.</text>
</comment>
<dbReference type="Gene3D" id="3.30.565.10">
    <property type="entry name" value="Histidine kinase-like ATPase, C-terminal domain"/>
    <property type="match status" value="1"/>
</dbReference>
<dbReference type="InterPro" id="IPR005467">
    <property type="entry name" value="His_kinase_dom"/>
</dbReference>
<comment type="catalytic activity">
    <reaction evidence="1">
        <text>ATP + protein L-histidine = ADP + protein N-phospho-L-histidine.</text>
        <dbReference type="EC" id="2.7.13.3"/>
    </reaction>
</comment>
<dbReference type="Pfam" id="PF02702">
    <property type="entry name" value="KdpD"/>
    <property type="match status" value="1"/>
</dbReference>
<dbReference type="Gene3D" id="3.30.450.40">
    <property type="match status" value="1"/>
</dbReference>
<evidence type="ECO:0000256" key="14">
    <source>
        <dbReference type="SAM" id="Phobius"/>
    </source>
</evidence>
<keyword evidence="12 14" id="KW-0472">Membrane</keyword>
<dbReference type="InterPro" id="IPR036097">
    <property type="entry name" value="HisK_dim/P_sf"/>
</dbReference>
<evidence type="ECO:0000256" key="5">
    <source>
        <dbReference type="ARBA" id="ARBA00022679"/>
    </source>
</evidence>
<dbReference type="Pfam" id="PF02518">
    <property type="entry name" value="HATPase_c"/>
    <property type="match status" value="1"/>
</dbReference>
<evidence type="ECO:0000313" key="17">
    <source>
        <dbReference type="Proteomes" id="UP000006695"/>
    </source>
</evidence>
<dbReference type="InterPro" id="IPR003018">
    <property type="entry name" value="GAF"/>
</dbReference>
<feature type="domain" description="Histidine kinase" evidence="15">
    <location>
        <begin position="675"/>
        <end position="889"/>
    </location>
</feature>
<keyword evidence="16" id="KW-0813">Transport</keyword>
<dbReference type="InterPro" id="IPR003594">
    <property type="entry name" value="HATPase_dom"/>
</dbReference>
<feature type="transmembrane region" description="Helical" evidence="14">
    <location>
        <begin position="452"/>
        <end position="469"/>
    </location>
</feature>
<dbReference type="InterPro" id="IPR014729">
    <property type="entry name" value="Rossmann-like_a/b/a_fold"/>
</dbReference>
<dbReference type="CDD" id="cd00082">
    <property type="entry name" value="HisKA"/>
    <property type="match status" value="1"/>
</dbReference>
<dbReference type="CDD" id="cd01987">
    <property type="entry name" value="USP_KdpD-like"/>
    <property type="match status" value="1"/>
</dbReference>
<evidence type="ECO:0000256" key="10">
    <source>
        <dbReference type="ARBA" id="ARBA00022989"/>
    </source>
</evidence>
<dbReference type="PANTHER" id="PTHR45569:SF1">
    <property type="entry name" value="SENSOR PROTEIN KDPD"/>
    <property type="match status" value="1"/>
</dbReference>
<dbReference type="RefSeq" id="WP_011938150.1">
    <property type="nucleotide sequence ID" value="NC_009483.1"/>
</dbReference>
<dbReference type="Pfam" id="PF00512">
    <property type="entry name" value="HisKA"/>
    <property type="match status" value="1"/>
</dbReference>
<dbReference type="InterPro" id="IPR029016">
    <property type="entry name" value="GAF-like_dom_sf"/>
</dbReference>
<keyword evidence="17" id="KW-1185">Reference proteome</keyword>
<dbReference type="GO" id="GO:0005886">
    <property type="term" value="C:plasma membrane"/>
    <property type="evidence" value="ECO:0007669"/>
    <property type="project" value="TreeGrafter"/>
</dbReference>
<reference evidence="16 17" key="1">
    <citation type="submission" date="2007-05" db="EMBL/GenBank/DDBJ databases">
        <title>Complete sequence of Geobacter uraniireducens Rf4.</title>
        <authorList>
            <consortium name="US DOE Joint Genome Institute"/>
            <person name="Copeland A."/>
            <person name="Lucas S."/>
            <person name="Lapidus A."/>
            <person name="Barry K."/>
            <person name="Detter J.C."/>
            <person name="Glavina del Rio T."/>
            <person name="Hammon N."/>
            <person name="Israni S."/>
            <person name="Dalin E."/>
            <person name="Tice H."/>
            <person name="Pitluck S."/>
            <person name="Chertkov O."/>
            <person name="Brettin T."/>
            <person name="Bruce D."/>
            <person name="Han C."/>
            <person name="Schmutz J."/>
            <person name="Larimer F."/>
            <person name="Land M."/>
            <person name="Hauser L."/>
            <person name="Kyrpides N."/>
            <person name="Mikhailova N."/>
            <person name="Shelobolina E."/>
            <person name="Aklujkar M."/>
            <person name="Lovley D."/>
            <person name="Richardson P."/>
        </authorList>
    </citation>
    <scope>NUCLEOTIDE SEQUENCE [LARGE SCALE GENOMIC DNA]</scope>
    <source>
        <strain evidence="16 17">Rf4</strain>
    </source>
</reference>
<dbReference type="GO" id="GO:0000155">
    <property type="term" value="F:phosphorelay sensor kinase activity"/>
    <property type="evidence" value="ECO:0007669"/>
    <property type="project" value="InterPro"/>
</dbReference>
<evidence type="ECO:0000256" key="4">
    <source>
        <dbReference type="ARBA" id="ARBA00022553"/>
    </source>
</evidence>
<dbReference type="Pfam" id="PF13493">
    <property type="entry name" value="DUF4118"/>
    <property type="match status" value="1"/>
</dbReference>
<dbReference type="InterPro" id="IPR038318">
    <property type="entry name" value="KdpD_sf"/>
</dbReference>
<keyword evidence="10 14" id="KW-1133">Transmembrane helix</keyword>
<dbReference type="GO" id="GO:0034220">
    <property type="term" value="P:monoatomic ion transmembrane transport"/>
    <property type="evidence" value="ECO:0007669"/>
    <property type="project" value="UniProtKB-KW"/>
</dbReference>
<gene>
    <name evidence="16" type="ordered locus">Gura_1224</name>
</gene>
<dbReference type="Proteomes" id="UP000006695">
    <property type="component" value="Chromosome"/>
</dbReference>